<evidence type="ECO:0000313" key="6">
    <source>
        <dbReference type="Proteomes" id="UP000775213"/>
    </source>
</evidence>
<feature type="domain" description="Ubiquitin-like protease family profile" evidence="4">
    <location>
        <begin position="1"/>
        <end position="108"/>
    </location>
</feature>
<keyword evidence="2" id="KW-0645">Protease</keyword>
<dbReference type="PROSITE" id="PS50600">
    <property type="entry name" value="ULP_PROTEASE"/>
    <property type="match status" value="1"/>
</dbReference>
<dbReference type="InterPro" id="IPR003653">
    <property type="entry name" value="Peptidase_C48_C"/>
</dbReference>
<organism evidence="5 6">
    <name type="scientific">Dendrobium chrysotoxum</name>
    <name type="common">Orchid</name>
    <dbReference type="NCBI Taxonomy" id="161865"/>
    <lineage>
        <taxon>Eukaryota</taxon>
        <taxon>Viridiplantae</taxon>
        <taxon>Streptophyta</taxon>
        <taxon>Embryophyta</taxon>
        <taxon>Tracheophyta</taxon>
        <taxon>Spermatophyta</taxon>
        <taxon>Magnoliopsida</taxon>
        <taxon>Liliopsida</taxon>
        <taxon>Asparagales</taxon>
        <taxon>Orchidaceae</taxon>
        <taxon>Epidendroideae</taxon>
        <taxon>Malaxideae</taxon>
        <taxon>Dendrobiinae</taxon>
        <taxon>Dendrobium</taxon>
    </lineage>
</organism>
<dbReference type="GO" id="GO:0008234">
    <property type="term" value="F:cysteine-type peptidase activity"/>
    <property type="evidence" value="ECO:0007669"/>
    <property type="project" value="InterPro"/>
</dbReference>
<comment type="similarity">
    <text evidence="1">Belongs to the peptidase C48 family.</text>
</comment>
<accession>A0AAV7HN68</accession>
<gene>
    <name evidence="5" type="ORF">IEQ34_002350</name>
</gene>
<dbReference type="Pfam" id="PF02902">
    <property type="entry name" value="Peptidase_C48"/>
    <property type="match status" value="1"/>
</dbReference>
<dbReference type="AlphaFoldDB" id="A0AAV7HN68"/>
<proteinExistence type="inferred from homology"/>
<evidence type="ECO:0000256" key="1">
    <source>
        <dbReference type="ARBA" id="ARBA00005234"/>
    </source>
</evidence>
<keyword evidence="6" id="KW-1185">Reference proteome</keyword>
<dbReference type="Gene3D" id="3.40.395.10">
    <property type="entry name" value="Adenoviral Proteinase, Chain A"/>
    <property type="match status" value="1"/>
</dbReference>
<protein>
    <recommendedName>
        <fullName evidence="4">Ubiquitin-like protease family profile domain-containing protein</fullName>
    </recommendedName>
</protein>
<dbReference type="GO" id="GO:0006508">
    <property type="term" value="P:proteolysis"/>
    <property type="evidence" value="ECO:0007669"/>
    <property type="project" value="UniProtKB-KW"/>
</dbReference>
<evidence type="ECO:0000256" key="2">
    <source>
        <dbReference type="ARBA" id="ARBA00022670"/>
    </source>
</evidence>
<dbReference type="EMBL" id="JAGFBR010000003">
    <property type="protein sequence ID" value="KAH0469118.1"/>
    <property type="molecule type" value="Genomic_DNA"/>
</dbReference>
<dbReference type="Proteomes" id="UP000775213">
    <property type="component" value="Unassembled WGS sequence"/>
</dbReference>
<keyword evidence="3" id="KW-0378">Hydrolase</keyword>
<evidence type="ECO:0000256" key="3">
    <source>
        <dbReference type="ARBA" id="ARBA00022801"/>
    </source>
</evidence>
<comment type="caution">
    <text evidence="5">The sequence shown here is derived from an EMBL/GenBank/DDBJ whole genome shotgun (WGS) entry which is preliminary data.</text>
</comment>
<reference evidence="5 6" key="1">
    <citation type="journal article" date="2021" name="Hortic Res">
        <title>Chromosome-scale assembly of the Dendrobium chrysotoxum genome enhances the understanding of orchid evolution.</title>
        <authorList>
            <person name="Zhang Y."/>
            <person name="Zhang G.Q."/>
            <person name="Zhang D."/>
            <person name="Liu X.D."/>
            <person name="Xu X.Y."/>
            <person name="Sun W.H."/>
            <person name="Yu X."/>
            <person name="Zhu X."/>
            <person name="Wang Z.W."/>
            <person name="Zhao X."/>
            <person name="Zhong W.Y."/>
            <person name="Chen H."/>
            <person name="Yin W.L."/>
            <person name="Huang T."/>
            <person name="Niu S.C."/>
            <person name="Liu Z.J."/>
        </authorList>
    </citation>
    <scope>NUCLEOTIDE SEQUENCE [LARGE SCALE GENOMIC DNA]</scope>
    <source>
        <strain evidence="5">Lindl</strain>
    </source>
</reference>
<dbReference type="SUPFAM" id="SSF54001">
    <property type="entry name" value="Cysteine proteinases"/>
    <property type="match status" value="1"/>
</dbReference>
<name>A0AAV7HN68_DENCH</name>
<dbReference type="InterPro" id="IPR038765">
    <property type="entry name" value="Papain-like_cys_pep_sf"/>
</dbReference>
<sequence>MPIEFQNYLYISLLYKILFMFNYCRLIEHINLDSVRDSKLIVQPICFKGHWVLIIGRIKDKIKQIHEDKAGVFPSDITTWKLQTVRGIPTQSNEYDCEIFVCKYIESAVLDRKRTGFL</sequence>
<evidence type="ECO:0000313" key="5">
    <source>
        <dbReference type="EMBL" id="KAH0469118.1"/>
    </source>
</evidence>
<evidence type="ECO:0000259" key="4">
    <source>
        <dbReference type="PROSITE" id="PS50600"/>
    </source>
</evidence>